<evidence type="ECO:0000256" key="4">
    <source>
        <dbReference type="ARBA" id="ARBA00023008"/>
    </source>
</evidence>
<feature type="domain" description="Tyrosinase copper-binding" evidence="6">
    <location>
        <begin position="192"/>
        <end position="203"/>
    </location>
</feature>
<feature type="non-terminal residue" evidence="7">
    <location>
        <position position="391"/>
    </location>
</feature>
<dbReference type="Gene3D" id="2.60.40.1520">
    <property type="entry name" value="Hemocyanin, C-terminal domain"/>
    <property type="match status" value="1"/>
</dbReference>
<dbReference type="PRINTS" id="PR00187">
    <property type="entry name" value="HAEMOCYANIN"/>
</dbReference>
<keyword evidence="5" id="KW-1015">Disulfide bond</keyword>
<dbReference type="PANTHER" id="PTHR11511:SF4">
    <property type="entry name" value="PHENOLOXIDASE 2-RELATED"/>
    <property type="match status" value="1"/>
</dbReference>
<dbReference type="InterPro" id="IPR005203">
    <property type="entry name" value="Hemocyanin_C"/>
</dbReference>
<dbReference type="InterPro" id="IPR014756">
    <property type="entry name" value="Ig_E-set"/>
</dbReference>
<dbReference type="SUPFAM" id="SSF48056">
    <property type="entry name" value="Di-copper centre-containing domain"/>
    <property type="match status" value="1"/>
</dbReference>
<dbReference type="Gene3D" id="1.10.1280.10">
    <property type="entry name" value="Di-copper center containing domain from catechol oxidase"/>
    <property type="match status" value="1"/>
</dbReference>
<evidence type="ECO:0000256" key="5">
    <source>
        <dbReference type="ARBA" id="ARBA00023157"/>
    </source>
</evidence>
<proteinExistence type="evidence at transcript level"/>
<evidence type="ECO:0000313" key="7">
    <source>
        <dbReference type="EMBL" id="ABB59717.1"/>
    </source>
</evidence>
<dbReference type="PANTHER" id="PTHR11511">
    <property type="entry name" value="LARVAL STORAGE PROTEIN/PHENOLOXIDASE"/>
    <property type="match status" value="1"/>
</dbReference>
<name>Q283K5_9CRUS</name>
<dbReference type="SUPFAM" id="SSF81296">
    <property type="entry name" value="E set domains"/>
    <property type="match status" value="1"/>
</dbReference>
<keyword evidence="2" id="KW-0964">Secreted</keyword>
<dbReference type="InterPro" id="IPR037020">
    <property type="entry name" value="Hemocyanin_C_sf"/>
</dbReference>
<dbReference type="InterPro" id="IPR013788">
    <property type="entry name" value="Hemocyanin/hexamerin"/>
</dbReference>
<reference evidence="7" key="1">
    <citation type="journal article" date="2006" name="Biol. Bull.">
        <title>Functional and phylogenetic analyses of phenoloxidases from brachyuran (Cancer magister) and branchiopod (Artemia franciscana, Triops longicaudatus) crustaceans.</title>
        <authorList>
            <person name="Terwilliger N.B."/>
            <person name="Ryan M.C."/>
        </authorList>
    </citation>
    <scope>NUCLEOTIDE SEQUENCE</scope>
    <source>
        <tissue evidence="7">Whole organism</tissue>
    </source>
</reference>
<dbReference type="GO" id="GO:0046872">
    <property type="term" value="F:metal ion binding"/>
    <property type="evidence" value="ECO:0007669"/>
    <property type="project" value="UniProtKB-KW"/>
</dbReference>
<keyword evidence="3" id="KW-0479">Metal-binding</keyword>
<evidence type="ECO:0000256" key="1">
    <source>
        <dbReference type="ARBA" id="ARBA00004613"/>
    </source>
</evidence>
<dbReference type="EMBL" id="DQ230985">
    <property type="protein sequence ID" value="ABB59717.1"/>
    <property type="molecule type" value="mRNA"/>
</dbReference>
<comment type="subcellular location">
    <subcellularLocation>
        <location evidence="1">Secreted</location>
    </subcellularLocation>
</comment>
<dbReference type="Pfam" id="PF03723">
    <property type="entry name" value="Hemocyanin_C"/>
    <property type="match status" value="1"/>
</dbReference>
<dbReference type="GO" id="GO:0005576">
    <property type="term" value="C:extracellular region"/>
    <property type="evidence" value="ECO:0007669"/>
    <property type="project" value="UniProtKB-SubCell"/>
</dbReference>
<evidence type="ECO:0000259" key="6">
    <source>
        <dbReference type="PROSITE" id="PS00498"/>
    </source>
</evidence>
<dbReference type="AlphaFoldDB" id="Q283K5"/>
<dbReference type="InterPro" id="IPR002227">
    <property type="entry name" value="Tyrosinase_Cu-bd"/>
</dbReference>
<dbReference type="InterPro" id="IPR008922">
    <property type="entry name" value="Di-copper_centre_dom_sf"/>
</dbReference>
<protein>
    <submittedName>
        <fullName evidence="7">Prophenoloxidase</fullName>
    </submittedName>
</protein>
<feature type="non-terminal residue" evidence="7">
    <location>
        <position position="1"/>
    </location>
</feature>
<sequence length="391" mass="45460">HHWHWHLIYPAEGEHRDRRGELFFYMHQQIVARCDIERLANGLNRVKPLHNWNEPIPEAYFPKLTVENSGIVWGSRPAGMRMQDIDIKDESIDLKFKINDLERWRSRIYHAIHQGVLEDPSGKKIRIDGDNDEGIDLLGNVIEAAPKLSINPKLYGDMHNLGHAAIAFIHDPDRSHRENAGVMYQAMGDMRDPLFYRWHKFVDDMAQEHKATLTPYTIKPTEEQKKTKFALTYDEIELESVKVITQDGHKSESNVLITGWQESDLTLNRGLDFTAKFPVIARVKHMQHLPFTYTIKVNNKSRVPQDIVLRIFMAPTYDEIGKELDLRDQRHFMVEMDKYNVKVQPGVTKLERKSSDSAVTIPFELTFRELESAYTTSTPQFNFCGCGWPHI</sequence>
<organism evidence="7">
    <name type="scientific">Triops longicaudatus</name>
    <dbReference type="NCBI Taxonomy" id="58777"/>
    <lineage>
        <taxon>Eukaryota</taxon>
        <taxon>Metazoa</taxon>
        <taxon>Ecdysozoa</taxon>
        <taxon>Arthropoda</taxon>
        <taxon>Crustacea</taxon>
        <taxon>Branchiopoda</taxon>
        <taxon>Notostraca</taxon>
        <taxon>Triopsidae</taxon>
        <taxon>Triops</taxon>
    </lineage>
</organism>
<evidence type="ECO:0000256" key="3">
    <source>
        <dbReference type="ARBA" id="ARBA00022723"/>
    </source>
</evidence>
<dbReference type="Pfam" id="PF00372">
    <property type="entry name" value="Hemocyanin_M"/>
    <property type="match status" value="1"/>
</dbReference>
<dbReference type="GO" id="GO:0016491">
    <property type="term" value="F:oxidoreductase activity"/>
    <property type="evidence" value="ECO:0007669"/>
    <property type="project" value="InterPro"/>
</dbReference>
<keyword evidence="4" id="KW-0186">Copper</keyword>
<dbReference type="PROSITE" id="PS00498">
    <property type="entry name" value="TYROSINASE_2"/>
    <property type="match status" value="1"/>
</dbReference>
<evidence type="ECO:0000256" key="2">
    <source>
        <dbReference type="ARBA" id="ARBA00022525"/>
    </source>
</evidence>
<accession>Q283K5</accession>
<dbReference type="InterPro" id="IPR000896">
    <property type="entry name" value="Hemocyanin/hexamerin_mid_dom"/>
</dbReference>